<dbReference type="OrthoDB" id="5079938at2"/>
<accession>A0A0F0KSD1</accession>
<evidence type="ECO:0000313" key="1">
    <source>
        <dbReference type="EMBL" id="KJL23807.1"/>
    </source>
</evidence>
<comment type="caution">
    <text evidence="1">The sequence shown here is derived from an EMBL/GenBank/DDBJ whole genome shotgun (WGS) entry which is preliminary data.</text>
</comment>
<protein>
    <submittedName>
        <fullName evidence="1">Uncharacterized protein</fullName>
    </submittedName>
</protein>
<dbReference type="Proteomes" id="UP000033725">
    <property type="component" value="Unassembled WGS sequence"/>
</dbReference>
<name>A0A0F0KSD1_9MICO</name>
<dbReference type="RefSeq" id="WP_156149120.1">
    <property type="nucleotide sequence ID" value="NZ_JYIV01000022.1"/>
</dbReference>
<reference evidence="1 2" key="1">
    <citation type="submission" date="2015-02" db="EMBL/GenBank/DDBJ databases">
        <title>Draft genome sequences of ten Microbacterium spp. with emphasis on heavy metal contaminated environments.</title>
        <authorList>
            <person name="Corretto E."/>
        </authorList>
    </citation>
    <scope>NUCLEOTIDE SEQUENCE [LARGE SCALE GENOMIC DNA]</scope>
    <source>
        <strain evidence="1 2">BEL163</strain>
    </source>
</reference>
<dbReference type="PATRIC" id="fig|82380.10.peg.1350"/>
<gene>
    <name evidence="1" type="ORF">RN51_01343</name>
</gene>
<evidence type="ECO:0000313" key="2">
    <source>
        <dbReference type="Proteomes" id="UP000033725"/>
    </source>
</evidence>
<sequence>MATSRFPFTAHARSSGFVIPGVPSAVGGTATGRVLKAGEEFEVTAELYAETIDRNGDSWIDLDANAQTKRWGKVLWAEGPAPDGMGIGQDDEGHRYREALKAREYAQRISDPMDRALALKQMQVEYGDALNPIAQGAQHIPAVG</sequence>
<proteinExistence type="predicted"/>
<dbReference type="EMBL" id="JYIV01000022">
    <property type="protein sequence ID" value="KJL23807.1"/>
    <property type="molecule type" value="Genomic_DNA"/>
</dbReference>
<dbReference type="AlphaFoldDB" id="A0A0F0KSD1"/>
<organism evidence="1 2">
    <name type="scientific">Microbacterium oxydans</name>
    <dbReference type="NCBI Taxonomy" id="82380"/>
    <lineage>
        <taxon>Bacteria</taxon>
        <taxon>Bacillati</taxon>
        <taxon>Actinomycetota</taxon>
        <taxon>Actinomycetes</taxon>
        <taxon>Micrococcales</taxon>
        <taxon>Microbacteriaceae</taxon>
        <taxon>Microbacterium</taxon>
    </lineage>
</organism>